<dbReference type="InterPro" id="IPR001623">
    <property type="entry name" value="DnaJ_domain"/>
</dbReference>
<dbReference type="GO" id="GO:0051087">
    <property type="term" value="F:protein-folding chaperone binding"/>
    <property type="evidence" value="ECO:0007669"/>
    <property type="project" value="TreeGrafter"/>
</dbReference>
<sequence>MANENFYDILNISKDASPDEIKKAYREKAKQFHPDKNKAPEAAERFKMISKAHEVLSNPAERRKYDDAKRNGFDYDNDNSSWSRPNMADAKEWFETIFNEFRDDSPFSHEAFTTNMRSNETNNFSAHERSKQQNTTRNREFGRSSFSCGQKRKPDFGPDWSSRFENDHSSPSAKKRPRPETCSNSSSNCSSSLPKDAAIERHLEVSLEEIASGCTRKLKIKRTINDERGCCTQEEKLLEIPIKAGWKAGTKLTYPKHGDKYPGREPADIIFILKDKPHSLFTRDSNNNLLHTANVSLKKALLGVSYCIQGLNGRRHDVNVRDIVHPGYVKRYQGEGLPLPKTPSKRGDLIVTFNIEFPTFLSWDQRRVLSDCLPN</sequence>
<comment type="caution">
    <text evidence="3">The sequence shown here is derived from an EMBL/GenBank/DDBJ whole genome shotgun (WGS) entry which is preliminary data.</text>
</comment>
<reference evidence="3" key="1">
    <citation type="submission" date="2020-04" db="EMBL/GenBank/DDBJ databases">
        <authorList>
            <person name="Alioto T."/>
            <person name="Alioto T."/>
            <person name="Gomez Garrido J."/>
        </authorList>
    </citation>
    <scope>NUCLEOTIDE SEQUENCE</scope>
    <source>
        <strain evidence="3">A484AB</strain>
    </source>
</reference>
<dbReference type="SMART" id="SM00271">
    <property type="entry name" value="DnaJ"/>
    <property type="match status" value="1"/>
</dbReference>
<dbReference type="GO" id="GO:0005829">
    <property type="term" value="C:cytosol"/>
    <property type="evidence" value="ECO:0007669"/>
    <property type="project" value="TreeGrafter"/>
</dbReference>
<dbReference type="PANTHER" id="PTHR24078:SF553">
    <property type="entry name" value="DNAJ HOMOLOG SUBFAMILY B MEMBER 5"/>
    <property type="match status" value="1"/>
</dbReference>
<dbReference type="FunFam" id="2.60.260.20:FF:000006">
    <property type="entry name" value="DnaJ subfamily B member 13"/>
    <property type="match status" value="1"/>
</dbReference>
<protein>
    <submittedName>
        <fullName evidence="3">DnaJ homolog 1-like</fullName>
    </submittedName>
</protein>
<dbReference type="CDD" id="cd06257">
    <property type="entry name" value="DnaJ"/>
    <property type="match status" value="1"/>
</dbReference>
<dbReference type="GO" id="GO:0051082">
    <property type="term" value="F:unfolded protein binding"/>
    <property type="evidence" value="ECO:0007669"/>
    <property type="project" value="InterPro"/>
</dbReference>
<dbReference type="Pfam" id="PF00226">
    <property type="entry name" value="DnaJ"/>
    <property type="match status" value="1"/>
</dbReference>
<keyword evidence="1" id="KW-0143">Chaperone</keyword>
<dbReference type="EMBL" id="CACRXK020001681">
    <property type="protein sequence ID" value="CAB3990563.1"/>
    <property type="molecule type" value="Genomic_DNA"/>
</dbReference>
<dbReference type="PRINTS" id="PR00625">
    <property type="entry name" value="JDOMAIN"/>
</dbReference>
<evidence type="ECO:0000256" key="1">
    <source>
        <dbReference type="ARBA" id="ARBA00023186"/>
    </source>
</evidence>
<dbReference type="SUPFAM" id="SSF49493">
    <property type="entry name" value="HSP40/DnaJ peptide-binding domain"/>
    <property type="match status" value="2"/>
</dbReference>
<accession>A0A7D9HU72</accession>
<feature type="compositionally biased region" description="Low complexity" evidence="2">
    <location>
        <begin position="182"/>
        <end position="192"/>
    </location>
</feature>
<dbReference type="InterPro" id="IPR036869">
    <property type="entry name" value="J_dom_sf"/>
</dbReference>
<dbReference type="PANTHER" id="PTHR24078">
    <property type="entry name" value="DNAJ HOMOLOG SUBFAMILY C MEMBER"/>
    <property type="match status" value="1"/>
</dbReference>
<feature type="compositionally biased region" description="Basic and acidic residues" evidence="2">
    <location>
        <begin position="152"/>
        <end position="168"/>
    </location>
</feature>
<dbReference type="AlphaFoldDB" id="A0A7D9HU72"/>
<feature type="compositionally biased region" description="Basic and acidic residues" evidence="2">
    <location>
        <begin position="126"/>
        <end position="142"/>
    </location>
</feature>
<dbReference type="InterPro" id="IPR002939">
    <property type="entry name" value="DnaJ_C"/>
</dbReference>
<dbReference type="CDD" id="cd10747">
    <property type="entry name" value="DnaJ_C"/>
    <property type="match status" value="1"/>
</dbReference>
<name>A0A7D9HU72_PARCT</name>
<dbReference type="GO" id="GO:0006457">
    <property type="term" value="P:protein folding"/>
    <property type="evidence" value="ECO:0007669"/>
    <property type="project" value="InterPro"/>
</dbReference>
<dbReference type="Pfam" id="PF01556">
    <property type="entry name" value="DnaJ_C"/>
    <property type="match status" value="1"/>
</dbReference>
<evidence type="ECO:0000256" key="2">
    <source>
        <dbReference type="SAM" id="MobiDB-lite"/>
    </source>
</evidence>
<proteinExistence type="predicted"/>
<dbReference type="InterPro" id="IPR051339">
    <property type="entry name" value="DnaJ_subfamily_B"/>
</dbReference>
<dbReference type="PROSITE" id="PS50076">
    <property type="entry name" value="DNAJ_2"/>
    <property type="match status" value="1"/>
</dbReference>
<keyword evidence="4" id="KW-1185">Reference proteome</keyword>
<dbReference type="SUPFAM" id="SSF46565">
    <property type="entry name" value="Chaperone J-domain"/>
    <property type="match status" value="1"/>
</dbReference>
<dbReference type="FunFam" id="2.60.260.20:FF:000002">
    <property type="entry name" value="Dnaj homolog subfamily b member"/>
    <property type="match status" value="1"/>
</dbReference>
<feature type="region of interest" description="Disordered" evidence="2">
    <location>
        <begin position="118"/>
        <end position="193"/>
    </location>
</feature>
<dbReference type="InterPro" id="IPR008971">
    <property type="entry name" value="HSP40/DnaJ_pept-bd"/>
</dbReference>
<evidence type="ECO:0000313" key="3">
    <source>
        <dbReference type="EMBL" id="CAB3990563.1"/>
    </source>
</evidence>
<dbReference type="Gene3D" id="2.60.260.20">
    <property type="entry name" value="Urease metallochaperone UreE, N-terminal domain"/>
    <property type="match status" value="2"/>
</dbReference>
<gene>
    <name evidence="3" type="ORF">PACLA_8A051787</name>
</gene>
<organism evidence="3 4">
    <name type="scientific">Paramuricea clavata</name>
    <name type="common">Red gorgonian</name>
    <name type="synonym">Violescent sea-whip</name>
    <dbReference type="NCBI Taxonomy" id="317549"/>
    <lineage>
        <taxon>Eukaryota</taxon>
        <taxon>Metazoa</taxon>
        <taxon>Cnidaria</taxon>
        <taxon>Anthozoa</taxon>
        <taxon>Octocorallia</taxon>
        <taxon>Malacalcyonacea</taxon>
        <taxon>Plexauridae</taxon>
        <taxon>Paramuricea</taxon>
    </lineage>
</organism>
<dbReference type="PROSITE" id="PS00636">
    <property type="entry name" value="DNAJ_1"/>
    <property type="match status" value="1"/>
</dbReference>
<dbReference type="OrthoDB" id="10250354at2759"/>
<dbReference type="Proteomes" id="UP001152795">
    <property type="component" value="Unassembled WGS sequence"/>
</dbReference>
<evidence type="ECO:0000313" key="4">
    <source>
        <dbReference type="Proteomes" id="UP001152795"/>
    </source>
</evidence>
<dbReference type="Gene3D" id="1.10.287.110">
    <property type="entry name" value="DnaJ domain"/>
    <property type="match status" value="1"/>
</dbReference>
<dbReference type="InterPro" id="IPR018253">
    <property type="entry name" value="DnaJ_domain_CS"/>
</dbReference>